<evidence type="ECO:0000313" key="1">
    <source>
        <dbReference type="EMBL" id="SVD27755.1"/>
    </source>
</evidence>
<reference evidence="1" key="1">
    <citation type="submission" date="2018-05" db="EMBL/GenBank/DDBJ databases">
        <authorList>
            <person name="Lanie J.A."/>
            <person name="Ng W.-L."/>
            <person name="Kazmierczak K.M."/>
            <person name="Andrzejewski T.M."/>
            <person name="Davidsen T.M."/>
            <person name="Wayne K.J."/>
            <person name="Tettelin H."/>
            <person name="Glass J.I."/>
            <person name="Rusch D."/>
            <person name="Podicherti R."/>
            <person name="Tsui H.-C.T."/>
            <person name="Winkler M.E."/>
        </authorList>
    </citation>
    <scope>NUCLEOTIDE SEQUENCE</scope>
</reference>
<organism evidence="1">
    <name type="scientific">marine metagenome</name>
    <dbReference type="NCBI Taxonomy" id="408172"/>
    <lineage>
        <taxon>unclassified sequences</taxon>
        <taxon>metagenomes</taxon>
        <taxon>ecological metagenomes</taxon>
    </lineage>
</organism>
<accession>A0A382U1E4</accession>
<name>A0A382U1E4_9ZZZZ</name>
<protein>
    <submittedName>
        <fullName evidence="1">Uncharacterized protein</fullName>
    </submittedName>
</protein>
<dbReference type="EMBL" id="UINC01140548">
    <property type="protein sequence ID" value="SVD27755.1"/>
    <property type="molecule type" value="Genomic_DNA"/>
</dbReference>
<gene>
    <name evidence="1" type="ORF">METZ01_LOCUS380609</name>
</gene>
<feature type="non-terminal residue" evidence="1">
    <location>
        <position position="32"/>
    </location>
</feature>
<proteinExistence type="predicted"/>
<sequence length="32" mass="3670">MPLVEARSLLICPGKRKQRILTIDGPHERDAR</sequence>
<dbReference type="AlphaFoldDB" id="A0A382U1E4"/>